<dbReference type="Proteomes" id="UP000005045">
    <property type="component" value="Unassembled WGS sequence"/>
</dbReference>
<dbReference type="GO" id="GO:0005886">
    <property type="term" value="C:plasma membrane"/>
    <property type="evidence" value="ECO:0007669"/>
    <property type="project" value="UniProtKB-SubCell"/>
</dbReference>
<comment type="subcellular location">
    <subcellularLocation>
        <location evidence="2">Cell inner membrane</location>
        <topology evidence="2">Multi-pass membrane protein</topology>
    </subcellularLocation>
</comment>
<comment type="catalytic activity">
    <reaction evidence="1">
        <text>ATP + protein L-histidine = ADP + protein N-phospho-L-histidine.</text>
        <dbReference type="EC" id="2.7.13.3"/>
    </reaction>
</comment>
<dbReference type="InterPro" id="IPR036097">
    <property type="entry name" value="HisK_dim/P_sf"/>
</dbReference>
<keyword evidence="8" id="KW-0812">Transmembrane</keyword>
<feature type="domain" description="HAMP" evidence="16">
    <location>
        <begin position="178"/>
        <end position="230"/>
    </location>
</feature>
<dbReference type="Gene3D" id="3.30.565.10">
    <property type="entry name" value="Histidine kinase-like ATPase, C-terminal domain"/>
    <property type="match status" value="1"/>
</dbReference>
<evidence type="ECO:0000256" key="5">
    <source>
        <dbReference type="ARBA" id="ARBA00022519"/>
    </source>
</evidence>
<evidence type="ECO:0000256" key="4">
    <source>
        <dbReference type="ARBA" id="ARBA00022475"/>
    </source>
</evidence>
<dbReference type="PROSITE" id="PS50109">
    <property type="entry name" value="HIS_KIN"/>
    <property type="match status" value="1"/>
</dbReference>
<evidence type="ECO:0000256" key="8">
    <source>
        <dbReference type="ARBA" id="ARBA00022692"/>
    </source>
</evidence>
<dbReference type="RefSeq" id="WP_006049553.1">
    <property type="nucleotide sequence ID" value="NZ_ABLD01000007.1"/>
</dbReference>
<dbReference type="SUPFAM" id="SSF55874">
    <property type="entry name" value="ATPase domain of HSP90 chaperone/DNA topoisomerase II/histidine kinase"/>
    <property type="match status" value="1"/>
</dbReference>
<keyword evidence="6" id="KW-0597">Phosphoprotein</keyword>
<evidence type="ECO:0000313" key="18">
    <source>
        <dbReference type="Proteomes" id="UP000005045"/>
    </source>
</evidence>
<dbReference type="PROSITE" id="PS50885">
    <property type="entry name" value="HAMP"/>
    <property type="match status" value="1"/>
</dbReference>
<dbReference type="PRINTS" id="PR00344">
    <property type="entry name" value="BCTRLSENSOR"/>
</dbReference>
<evidence type="ECO:0000256" key="10">
    <source>
        <dbReference type="ARBA" id="ARBA00022777"/>
    </source>
</evidence>
<keyword evidence="10 17" id="KW-0418">Kinase</keyword>
<keyword evidence="9" id="KW-0547">Nucleotide-binding</keyword>
<evidence type="ECO:0000313" key="17">
    <source>
        <dbReference type="EMBL" id="EDT10186.1"/>
    </source>
</evidence>
<evidence type="ECO:0000256" key="9">
    <source>
        <dbReference type="ARBA" id="ARBA00022741"/>
    </source>
</evidence>
<protein>
    <recommendedName>
        <fullName evidence="3">histidine kinase</fullName>
        <ecNumber evidence="3">2.7.13.3</ecNumber>
    </recommendedName>
</protein>
<keyword evidence="11" id="KW-0067">ATP-binding</keyword>
<dbReference type="PANTHER" id="PTHR44936">
    <property type="entry name" value="SENSOR PROTEIN CREC"/>
    <property type="match status" value="1"/>
</dbReference>
<evidence type="ECO:0000256" key="7">
    <source>
        <dbReference type="ARBA" id="ARBA00022679"/>
    </source>
</evidence>
<dbReference type="CDD" id="cd00082">
    <property type="entry name" value="HisKA"/>
    <property type="match status" value="1"/>
</dbReference>
<dbReference type="Gene3D" id="1.10.287.130">
    <property type="match status" value="1"/>
</dbReference>
<dbReference type="InterPro" id="IPR004358">
    <property type="entry name" value="Sig_transdc_His_kin-like_C"/>
</dbReference>
<dbReference type="SUPFAM" id="SSF47384">
    <property type="entry name" value="Homodimeric domain of signal transducing histidine kinase"/>
    <property type="match status" value="1"/>
</dbReference>
<evidence type="ECO:0000256" key="13">
    <source>
        <dbReference type="ARBA" id="ARBA00023012"/>
    </source>
</evidence>
<evidence type="ECO:0000256" key="6">
    <source>
        <dbReference type="ARBA" id="ARBA00022553"/>
    </source>
</evidence>
<reference evidence="17 18" key="1">
    <citation type="submission" date="2008-03" db="EMBL/GenBank/DDBJ databases">
        <title>Sequencing of the draft genome and assembly of Burkholderia graminis C4D1M.</title>
        <authorList>
            <consortium name="US DOE Joint Genome Institute (JGI-PGF)"/>
            <person name="Copeland A."/>
            <person name="Lucas S."/>
            <person name="Lapidus A."/>
            <person name="Glavina del Rio T."/>
            <person name="Dalin E."/>
            <person name="Tice H."/>
            <person name="Bruce D."/>
            <person name="Goodwin L."/>
            <person name="Pitluck S."/>
            <person name="Larimer F."/>
            <person name="Land M.L."/>
            <person name="Hauser L."/>
            <person name="Tiedje J."/>
            <person name="Richardson P."/>
        </authorList>
    </citation>
    <scope>NUCLEOTIDE SEQUENCE [LARGE SCALE GENOMIC DNA]</scope>
    <source>
        <strain evidence="18">ATCC 700544 / DSM 17151 / LMG 18924 / NCIMB 13744 / C4D1M</strain>
    </source>
</reference>
<dbReference type="SMART" id="SM00388">
    <property type="entry name" value="HisKA"/>
    <property type="match status" value="1"/>
</dbReference>
<proteinExistence type="predicted"/>
<comment type="caution">
    <text evidence="17">The sequence shown here is derived from an EMBL/GenBank/DDBJ whole genome shotgun (WGS) entry which is preliminary data.</text>
</comment>
<name>B1G0T5_PARG4</name>
<evidence type="ECO:0000256" key="12">
    <source>
        <dbReference type="ARBA" id="ARBA00022989"/>
    </source>
</evidence>
<evidence type="ECO:0000259" key="16">
    <source>
        <dbReference type="PROSITE" id="PS50885"/>
    </source>
</evidence>
<dbReference type="InterPro" id="IPR003661">
    <property type="entry name" value="HisK_dim/P_dom"/>
</dbReference>
<dbReference type="Pfam" id="PF02518">
    <property type="entry name" value="HATPase_c"/>
    <property type="match status" value="1"/>
</dbReference>
<dbReference type="InterPro" id="IPR003594">
    <property type="entry name" value="HATPase_dom"/>
</dbReference>
<keyword evidence="7" id="KW-0808">Transferase</keyword>
<feature type="domain" description="Histidine kinase" evidence="15">
    <location>
        <begin position="238"/>
        <end position="439"/>
    </location>
</feature>
<dbReference type="Pfam" id="PF00672">
    <property type="entry name" value="HAMP"/>
    <property type="match status" value="1"/>
</dbReference>
<accession>B1G0T5</accession>
<dbReference type="AlphaFoldDB" id="B1G0T5"/>
<evidence type="ECO:0000256" key="11">
    <source>
        <dbReference type="ARBA" id="ARBA00022840"/>
    </source>
</evidence>
<keyword evidence="5" id="KW-0997">Cell inner membrane</keyword>
<evidence type="ECO:0000259" key="15">
    <source>
        <dbReference type="PROSITE" id="PS50109"/>
    </source>
</evidence>
<dbReference type="OrthoDB" id="9804645at2"/>
<dbReference type="PANTHER" id="PTHR44936:SF5">
    <property type="entry name" value="SENSOR HISTIDINE KINASE ENVZ"/>
    <property type="match status" value="1"/>
</dbReference>
<dbReference type="SMART" id="SM00387">
    <property type="entry name" value="HATPase_c"/>
    <property type="match status" value="1"/>
</dbReference>
<dbReference type="CDD" id="cd06225">
    <property type="entry name" value="HAMP"/>
    <property type="match status" value="1"/>
</dbReference>
<organism evidence="17 18">
    <name type="scientific">Paraburkholderia graminis (strain ATCC 700544 / DSM 17151 / LMG 18924 / NCIMB 13744 / C4D1M)</name>
    <dbReference type="NCBI Taxonomy" id="396598"/>
    <lineage>
        <taxon>Bacteria</taxon>
        <taxon>Pseudomonadati</taxon>
        <taxon>Pseudomonadota</taxon>
        <taxon>Betaproteobacteria</taxon>
        <taxon>Burkholderiales</taxon>
        <taxon>Burkholderiaceae</taxon>
        <taxon>Paraburkholderia</taxon>
    </lineage>
</organism>
<dbReference type="InterPro" id="IPR005467">
    <property type="entry name" value="His_kinase_dom"/>
</dbReference>
<dbReference type="InterPro" id="IPR036890">
    <property type="entry name" value="HATPase_C_sf"/>
</dbReference>
<dbReference type="GO" id="GO:0000155">
    <property type="term" value="F:phosphorelay sensor kinase activity"/>
    <property type="evidence" value="ECO:0007669"/>
    <property type="project" value="InterPro"/>
</dbReference>
<evidence type="ECO:0000256" key="14">
    <source>
        <dbReference type="ARBA" id="ARBA00023136"/>
    </source>
</evidence>
<keyword evidence="12" id="KW-1133">Transmembrane helix</keyword>
<dbReference type="InterPro" id="IPR003660">
    <property type="entry name" value="HAMP_dom"/>
</dbReference>
<keyword evidence="13" id="KW-0902">Two-component regulatory system</keyword>
<dbReference type="GO" id="GO:0005524">
    <property type="term" value="F:ATP binding"/>
    <property type="evidence" value="ECO:0007669"/>
    <property type="project" value="UniProtKB-KW"/>
</dbReference>
<keyword evidence="4" id="KW-1003">Cell membrane</keyword>
<keyword evidence="14" id="KW-0472">Membrane</keyword>
<gene>
    <name evidence="17" type="ORF">BgramDRAFT_2992</name>
</gene>
<evidence type="ECO:0000256" key="1">
    <source>
        <dbReference type="ARBA" id="ARBA00000085"/>
    </source>
</evidence>
<keyword evidence="18" id="KW-1185">Reference proteome</keyword>
<dbReference type="SMART" id="SM00304">
    <property type="entry name" value="HAMP"/>
    <property type="match status" value="1"/>
</dbReference>
<dbReference type="InterPro" id="IPR050980">
    <property type="entry name" value="2C_sensor_his_kinase"/>
</dbReference>
<dbReference type="EC" id="2.7.13.3" evidence="3"/>
<sequence>MTFLRSLHWPRTLFARLTLILFVGLASAQALSFWLTMTERDQTMTNVMMGYIEREVVSSVALLDHLPANERAQWLPRLARRSYEFMLGPGVSGGPVDANLSARVARSIADGIGTNYPLTVNAVPGERERLQVHLKLSDGSPLTIDMRPMSGAPLSRWLPLVLLLELAVLLGCCWFAVRTATRPLNELAVAADALGPDLKAGRLSETGPSEIARAARAFNAMQERIAMYVTERMQILAAISHDLQTPITRMRLRVDMMDAEAEGAKLRQDLQEMEALVKEGVTYARTLHGATETPCRIDPDALFDSLVCDYVDADQAVSLHGRFDMPLMTRPQALRRIVGNLVDNALKFGGAAQIEIAMSPDRHATISVLDRGPGIPADSLEDVFQPFYRIEGSRNRQTGGTGLGLAIARQLALAMDATLELHNRAGGGLEARLTLRNLVKASPATVE</sequence>
<evidence type="ECO:0000256" key="3">
    <source>
        <dbReference type="ARBA" id="ARBA00012438"/>
    </source>
</evidence>
<evidence type="ECO:0000256" key="2">
    <source>
        <dbReference type="ARBA" id="ARBA00004429"/>
    </source>
</evidence>
<dbReference type="EMBL" id="ABLD01000007">
    <property type="protein sequence ID" value="EDT10186.1"/>
    <property type="molecule type" value="Genomic_DNA"/>
</dbReference>